<protein>
    <submittedName>
        <fullName evidence="1">Gp37Gp68 family protein</fullName>
    </submittedName>
</protein>
<evidence type="ECO:0000313" key="2">
    <source>
        <dbReference type="Proteomes" id="UP000008561"/>
    </source>
</evidence>
<dbReference type="Pfam" id="PF07505">
    <property type="entry name" value="DUF5131"/>
    <property type="match status" value="1"/>
</dbReference>
<keyword evidence="2" id="KW-1185">Reference proteome</keyword>
<dbReference type="AlphaFoldDB" id="A8ZS72"/>
<dbReference type="EMBL" id="CP000859">
    <property type="protein sequence ID" value="ABW66090.1"/>
    <property type="molecule type" value="Genomic_DNA"/>
</dbReference>
<proteinExistence type="predicted"/>
<sequence>MKSKIEWTESTWNPFTGCTKISSGCQNCYAEKMARRLKAMGNPKYKNGFKFTIHRELFEFPQQHRKPLTIFVNSMSDTFHEKADDDVVVSLFDSMAKAPWHTFQVLTKRSMRAKDIAAQIEWAKNVWLGVTVESTENLFRLDHLKDIPAAVRFLSLEPLLGPLPNLDLNGIDWVIVGGESGPKSRPMEEDWVLEIKELCLQAKVPFFFKQWGGINKKRAGRLLENRTWNNYPRTNRKIYRGHRTQLV</sequence>
<dbReference type="KEGG" id="dol:Dole_0280"/>
<reference evidence="1 2" key="1">
    <citation type="submission" date="2007-10" db="EMBL/GenBank/DDBJ databases">
        <title>Complete sequence of Desulfococcus oleovorans Hxd3.</title>
        <authorList>
            <consortium name="US DOE Joint Genome Institute"/>
            <person name="Copeland A."/>
            <person name="Lucas S."/>
            <person name="Lapidus A."/>
            <person name="Barry K."/>
            <person name="Glavina del Rio T."/>
            <person name="Dalin E."/>
            <person name="Tice H."/>
            <person name="Pitluck S."/>
            <person name="Kiss H."/>
            <person name="Brettin T."/>
            <person name="Bruce D."/>
            <person name="Detter J.C."/>
            <person name="Han C."/>
            <person name="Schmutz J."/>
            <person name="Larimer F."/>
            <person name="Land M."/>
            <person name="Hauser L."/>
            <person name="Kyrpides N."/>
            <person name="Kim E."/>
            <person name="Wawrik B."/>
            <person name="Richardson P."/>
        </authorList>
    </citation>
    <scope>NUCLEOTIDE SEQUENCE [LARGE SCALE GENOMIC DNA]</scope>
    <source>
        <strain evidence="2">DSM 6200 / JCM 39069 / Hxd3</strain>
    </source>
</reference>
<dbReference type="InterPro" id="IPR011101">
    <property type="entry name" value="DUF5131"/>
</dbReference>
<dbReference type="OrthoDB" id="9787478at2"/>
<evidence type="ECO:0000313" key="1">
    <source>
        <dbReference type="EMBL" id="ABW66090.1"/>
    </source>
</evidence>
<gene>
    <name evidence="1" type="ordered locus">Dole_0280</name>
</gene>
<organism evidence="1 2">
    <name type="scientific">Desulfosudis oleivorans (strain DSM 6200 / JCM 39069 / Hxd3)</name>
    <name type="common">Desulfococcus oleovorans</name>
    <dbReference type="NCBI Taxonomy" id="96561"/>
    <lineage>
        <taxon>Bacteria</taxon>
        <taxon>Pseudomonadati</taxon>
        <taxon>Thermodesulfobacteriota</taxon>
        <taxon>Desulfobacteria</taxon>
        <taxon>Desulfobacterales</taxon>
        <taxon>Desulfosudaceae</taxon>
        <taxon>Desulfosudis</taxon>
    </lineage>
</organism>
<dbReference type="Proteomes" id="UP000008561">
    <property type="component" value="Chromosome"/>
</dbReference>
<dbReference type="HOGENOM" id="CLU_054184_0_1_7"/>
<dbReference type="eggNOG" id="COG4422">
    <property type="taxonomic scope" value="Bacteria"/>
</dbReference>
<accession>A8ZS72</accession>
<name>A8ZS72_DESOH</name>
<dbReference type="RefSeq" id="WP_012173709.1">
    <property type="nucleotide sequence ID" value="NC_009943.1"/>
</dbReference>
<dbReference type="STRING" id="96561.Dole_0280"/>